<protein>
    <recommendedName>
        <fullName evidence="4">Fungal N-terminal domain-containing protein</fullName>
    </recommendedName>
</protein>
<sequence length="336" mass="37276">MRGPSCQPSQRYKEAAEDFITITRELIELRTIASTLQRDCDDSSASSIPVELRPQTAAILKNCDAVVLQVQGLVDKYMSSGKTGAAKWALRGKEDVAKLQVSLETHRNALGLTLGMISVSLTKAVKDDTTVIKEGMAEVREIATHVLKGVETLRKLEGAEQPGDRLDLGGRFMKLERYLDDMTSYADTVIGEDLWDDAETRSIQESSENRPDGHDSQRITQAGAQVVQSSTAAKSISDLITNQKDYEQAKQHSMETFVERKYPPEYLLPSGIDHYYATLDIGCELSLSIMDSPGSEDWERSRKNAFRWDKPDLFLICVDLGNPGLFGLAEENASHI</sequence>
<evidence type="ECO:0000256" key="1">
    <source>
        <dbReference type="SAM" id="MobiDB-lite"/>
    </source>
</evidence>
<name>A0A3M2RTZ6_9HYPO</name>
<dbReference type="InterPro" id="IPR027417">
    <property type="entry name" value="P-loop_NTPase"/>
</dbReference>
<dbReference type="SUPFAM" id="SSF52540">
    <property type="entry name" value="P-loop containing nucleoside triphosphate hydrolases"/>
    <property type="match status" value="1"/>
</dbReference>
<dbReference type="Proteomes" id="UP000277212">
    <property type="component" value="Unassembled WGS sequence"/>
</dbReference>
<accession>A0A3M2RTZ6</accession>
<dbReference type="STRING" id="2010991.A0A3M2RTZ6"/>
<feature type="region of interest" description="Disordered" evidence="1">
    <location>
        <begin position="202"/>
        <end position="222"/>
    </location>
</feature>
<proteinExistence type="predicted"/>
<evidence type="ECO:0000313" key="3">
    <source>
        <dbReference type="Proteomes" id="UP000277212"/>
    </source>
</evidence>
<gene>
    <name evidence="2" type="ORF">CDV36_011626</name>
</gene>
<dbReference type="EMBL" id="NKUJ01000271">
    <property type="protein sequence ID" value="RMJ08761.1"/>
    <property type="molecule type" value="Genomic_DNA"/>
</dbReference>
<dbReference type="AlphaFoldDB" id="A0A3M2RTZ6"/>
<feature type="compositionally biased region" description="Basic and acidic residues" evidence="1">
    <location>
        <begin position="202"/>
        <end position="217"/>
    </location>
</feature>
<comment type="caution">
    <text evidence="2">The sequence shown here is derived from an EMBL/GenBank/DDBJ whole genome shotgun (WGS) entry which is preliminary data.</text>
</comment>
<dbReference type="OrthoDB" id="524326at2759"/>
<reference evidence="2 3" key="1">
    <citation type="submission" date="2017-06" db="EMBL/GenBank/DDBJ databases">
        <title>Comparative genomic analysis of Ambrosia Fusariam Clade fungi.</title>
        <authorList>
            <person name="Stajich J.E."/>
            <person name="Carrillo J."/>
            <person name="Kijimoto T."/>
            <person name="Eskalen A."/>
            <person name="O'Donnell K."/>
            <person name="Kasson M."/>
        </authorList>
    </citation>
    <scope>NUCLEOTIDE SEQUENCE [LARGE SCALE GENOMIC DNA]</scope>
    <source>
        <strain evidence="2">UCR3666</strain>
    </source>
</reference>
<evidence type="ECO:0000313" key="2">
    <source>
        <dbReference type="EMBL" id="RMJ08761.1"/>
    </source>
</evidence>
<evidence type="ECO:0008006" key="4">
    <source>
        <dbReference type="Google" id="ProtNLM"/>
    </source>
</evidence>
<keyword evidence="3" id="KW-1185">Reference proteome</keyword>
<organism evidence="2 3">
    <name type="scientific">Fusarium kuroshium</name>
    <dbReference type="NCBI Taxonomy" id="2010991"/>
    <lineage>
        <taxon>Eukaryota</taxon>
        <taxon>Fungi</taxon>
        <taxon>Dikarya</taxon>
        <taxon>Ascomycota</taxon>
        <taxon>Pezizomycotina</taxon>
        <taxon>Sordariomycetes</taxon>
        <taxon>Hypocreomycetidae</taxon>
        <taxon>Hypocreales</taxon>
        <taxon>Nectriaceae</taxon>
        <taxon>Fusarium</taxon>
        <taxon>Fusarium solani species complex</taxon>
    </lineage>
</organism>